<keyword evidence="1" id="KW-0547">Nucleotide-binding</keyword>
<dbReference type="GO" id="GO:0070478">
    <property type="term" value="P:nuclear-transcribed mRNA catabolic process, 3'-5' exonucleolytic nonsense-mediated decay"/>
    <property type="evidence" value="ECO:0007669"/>
    <property type="project" value="TreeGrafter"/>
</dbReference>
<dbReference type="SMART" id="SM00955">
    <property type="entry name" value="RNB"/>
    <property type="match status" value="1"/>
</dbReference>
<dbReference type="InterPro" id="IPR027417">
    <property type="entry name" value="P-loop_NTPase"/>
</dbReference>
<dbReference type="GO" id="GO:0004386">
    <property type="term" value="F:helicase activity"/>
    <property type="evidence" value="ECO:0007669"/>
    <property type="project" value="UniProtKB-KW"/>
</dbReference>
<dbReference type="InterPro" id="IPR012961">
    <property type="entry name" value="Ski2/MTR4_C"/>
</dbReference>
<evidence type="ECO:0000256" key="3">
    <source>
        <dbReference type="ARBA" id="ARBA00022806"/>
    </source>
</evidence>
<dbReference type="GO" id="GO:0004540">
    <property type="term" value="F:RNA nuclease activity"/>
    <property type="evidence" value="ECO:0007669"/>
    <property type="project" value="InterPro"/>
</dbReference>
<dbReference type="InterPro" id="IPR050699">
    <property type="entry name" value="RNA-DNA_Helicase"/>
</dbReference>
<evidence type="ECO:0000313" key="7">
    <source>
        <dbReference type="EMBL" id="CAH0379028.1"/>
    </source>
</evidence>
<proteinExistence type="predicted"/>
<comment type="caution">
    <text evidence="7">The sequence shown here is derived from an EMBL/GenBank/DDBJ whole genome shotgun (WGS) entry which is preliminary data.</text>
</comment>
<evidence type="ECO:0000313" key="8">
    <source>
        <dbReference type="Proteomes" id="UP000789595"/>
    </source>
</evidence>
<feature type="region of interest" description="Disordered" evidence="5">
    <location>
        <begin position="478"/>
        <end position="500"/>
    </location>
</feature>
<name>A0A8J2X4J8_9STRA</name>
<dbReference type="Gene3D" id="3.40.50.300">
    <property type="entry name" value="P-loop containing nucleotide triphosphate hydrolases"/>
    <property type="match status" value="3"/>
</dbReference>
<dbReference type="GO" id="GO:0005524">
    <property type="term" value="F:ATP binding"/>
    <property type="evidence" value="ECO:0007669"/>
    <property type="project" value="UniProtKB-KW"/>
</dbReference>
<dbReference type="InterPro" id="IPR001900">
    <property type="entry name" value="RNase_II/R"/>
</dbReference>
<sequence length="1426" mass="157916">MQHPLPPQPPGPDRVAILKFDDRNRYGTDGVPATLLYGGGVKYIVTCKTPTKLNQWAKVKLRENDDDVKGARYADLIEILGPVGDHATELLAFQLHFRVKPCRYPAQPWALSDPDDRRDCRHLHCMSIDNASTRDVDDALSIHEENGRTVLGIHIADVACRIPPGSPLDVWALQRAASAYNSGVYTDDDRMEGGASVPMLPPQLAHDELSLNQDVDRHSVTLWLTIENDAVVSARHERTLIRNRDKTTYDAMRVASEGPLRQLRELLEKLSREEDPEDLVAWAMIKYNAHMGTVLASKKQWPGGILRAQQEPKTAASYVSAIGSDVGHASLELDFYAHSSSPIRRFADLINQRAIFDEPLPSHWGDSALAQLNERNTELARYHASVDAMELAYSCRNAPRVYDGRIETDDEGLCLLVHTEKRRVRIPLHDSYFAEPIVETVKNASEVKVELFGVLIASRTRLRARLVGVGDTLQRGFSDEGRSASMQRVPSTSSAQKPLPSSADAYIQAAALAAEDNAPEITGGALEESYVNETLGYPIDDFQRRSLAVIVKQDIDLLAMAPTGSGKTAVALIAILQAFKRGLRAVYTSPIKALSNQKYAEFCEWFRKKGIDAHVTLLTGDVKIRAPPGSEKELIICTSEILRNKLVKASGTQPAAVHFAAAKAAAEAGDSEAATALAALIRDGFTGDGDPDLERLGCVVSDEIHYINDVDRGAVWEETLMHMPASIQLVALSATLKDPESFLRWIERARGRKGELVRRLDRHVPLHVGGLDPKTGAFLEFYGTHDSTDHKAGVFDGEQFNKLFSLKVLERSNEKSDKAKAQAASARSERDAEHQARRDAFAGGRASTSGRSLKTFGRGGRGGSSRQQSKPLNFSNECQKLAKALDAADKCPAIVFCMSRKLCCQGAHACKSLNLLLGTRGPPRPGDDASPSEIYDWEQNELLRRERARTAETQRQQMHRKYLQRYMPELGELEAYRDINFLLERGVAYHHSGMLPILREFVELCFQQKLVRLVFATETLAVGVNMPARTVAFTQLDKPDDTGAKQGHRWLRVDEFWQMAGRAGRRSLDSVGYVVYAPTLSVAGLRNLCPLHEMNRMLTADVMGATSQLVVDRPFVLRHVARGHGIEVLEKTLKADEARRLNGVLEKRMAKVSISDDDRNAFERYRKVVGKLEPSSTSSGIAVRLSQKEVKKLQKERRTIEEAYPGGSQAFLDALTKDQQRQRQVDAIAENALALRDAWHRSRTWLESCGFIDVNGQLTPRGKCAAAFADGEPLIVGTCIADGALQSLKREEIMAWLCLFIPDRSGKAEDPLPRDVAQPSSDLLATCAYADELAQQLDLDPPPRRLLLLALDWCLTKDIHRVARAVDPHLLGSFVKSVMRILSYVDVVREVLLGLGEYATHNALDAHADALLGGLVTNESLYLRLD</sequence>
<dbReference type="InterPro" id="IPR011545">
    <property type="entry name" value="DEAD/DEAH_box_helicase_dom"/>
</dbReference>
<dbReference type="GO" id="GO:0016787">
    <property type="term" value="F:hydrolase activity"/>
    <property type="evidence" value="ECO:0007669"/>
    <property type="project" value="UniProtKB-KW"/>
</dbReference>
<keyword evidence="8" id="KW-1185">Reference proteome</keyword>
<dbReference type="OrthoDB" id="64767at2759"/>
<feature type="region of interest" description="Disordered" evidence="5">
    <location>
        <begin position="815"/>
        <end position="871"/>
    </location>
</feature>
<dbReference type="Pfam" id="PF00270">
    <property type="entry name" value="DEAD"/>
    <property type="match status" value="2"/>
</dbReference>
<keyword evidence="3" id="KW-0347">Helicase</keyword>
<dbReference type="Proteomes" id="UP000789595">
    <property type="component" value="Unassembled WGS sequence"/>
</dbReference>
<evidence type="ECO:0000259" key="6">
    <source>
        <dbReference type="PROSITE" id="PS51192"/>
    </source>
</evidence>
<dbReference type="GO" id="GO:0055087">
    <property type="term" value="C:Ski complex"/>
    <property type="evidence" value="ECO:0007669"/>
    <property type="project" value="TreeGrafter"/>
</dbReference>
<evidence type="ECO:0000256" key="5">
    <source>
        <dbReference type="SAM" id="MobiDB-lite"/>
    </source>
</evidence>
<keyword evidence="4" id="KW-0067">ATP-binding</keyword>
<protein>
    <recommendedName>
        <fullName evidence="6">Helicase ATP-binding domain-containing protein</fullName>
    </recommendedName>
</protein>
<dbReference type="InterPro" id="IPR014001">
    <property type="entry name" value="Helicase_ATP-bd"/>
</dbReference>
<accession>A0A8J2X4J8</accession>
<feature type="compositionally biased region" description="Basic and acidic residues" evidence="5">
    <location>
        <begin position="827"/>
        <end position="840"/>
    </location>
</feature>
<dbReference type="Pfam" id="PF00773">
    <property type="entry name" value="RNB"/>
    <property type="match status" value="2"/>
</dbReference>
<feature type="compositionally biased region" description="Polar residues" evidence="5">
    <location>
        <begin position="484"/>
        <end position="496"/>
    </location>
</feature>
<dbReference type="SMART" id="SM00490">
    <property type="entry name" value="HELICc"/>
    <property type="match status" value="1"/>
</dbReference>
<dbReference type="GO" id="GO:0003723">
    <property type="term" value="F:RNA binding"/>
    <property type="evidence" value="ECO:0007669"/>
    <property type="project" value="InterPro"/>
</dbReference>
<dbReference type="Pfam" id="PF00271">
    <property type="entry name" value="Helicase_C"/>
    <property type="match status" value="1"/>
</dbReference>
<dbReference type="SMART" id="SM01142">
    <property type="entry name" value="DSHCT"/>
    <property type="match status" value="1"/>
</dbReference>
<dbReference type="InterPro" id="IPR012340">
    <property type="entry name" value="NA-bd_OB-fold"/>
</dbReference>
<dbReference type="PANTHER" id="PTHR12131:SF1">
    <property type="entry name" value="ATP-DEPENDENT RNA HELICASE SUPV3L1, MITOCHONDRIAL-RELATED"/>
    <property type="match status" value="1"/>
</dbReference>
<dbReference type="SUPFAM" id="SSF52540">
    <property type="entry name" value="P-loop containing nucleoside triphosphate hydrolases"/>
    <property type="match status" value="1"/>
</dbReference>
<evidence type="ECO:0000256" key="4">
    <source>
        <dbReference type="ARBA" id="ARBA00022840"/>
    </source>
</evidence>
<dbReference type="Gene3D" id="1.10.3380.30">
    <property type="match status" value="1"/>
</dbReference>
<dbReference type="Pfam" id="PF08148">
    <property type="entry name" value="DSHCT"/>
    <property type="match status" value="1"/>
</dbReference>
<dbReference type="CDD" id="cd17921">
    <property type="entry name" value="DEXHc_Ski2"/>
    <property type="match status" value="1"/>
</dbReference>
<evidence type="ECO:0000256" key="1">
    <source>
        <dbReference type="ARBA" id="ARBA00022741"/>
    </source>
</evidence>
<dbReference type="PROSITE" id="PS51192">
    <property type="entry name" value="HELICASE_ATP_BIND_1"/>
    <property type="match status" value="1"/>
</dbReference>
<dbReference type="EMBL" id="CAKKNE010000006">
    <property type="protein sequence ID" value="CAH0379028.1"/>
    <property type="molecule type" value="Genomic_DNA"/>
</dbReference>
<feature type="domain" description="Helicase ATP-binding" evidence="6">
    <location>
        <begin position="548"/>
        <end position="754"/>
    </location>
</feature>
<organism evidence="7 8">
    <name type="scientific">Pelagomonas calceolata</name>
    <dbReference type="NCBI Taxonomy" id="35677"/>
    <lineage>
        <taxon>Eukaryota</taxon>
        <taxon>Sar</taxon>
        <taxon>Stramenopiles</taxon>
        <taxon>Ochrophyta</taxon>
        <taxon>Pelagophyceae</taxon>
        <taxon>Pelagomonadales</taxon>
        <taxon>Pelagomonadaceae</taxon>
        <taxon>Pelagomonas</taxon>
    </lineage>
</organism>
<dbReference type="SUPFAM" id="SSF50249">
    <property type="entry name" value="Nucleic acid-binding proteins"/>
    <property type="match status" value="1"/>
</dbReference>
<dbReference type="PANTHER" id="PTHR12131">
    <property type="entry name" value="ATP-DEPENDENT RNA AND DNA HELICASE"/>
    <property type="match status" value="1"/>
</dbReference>
<dbReference type="InterPro" id="IPR001650">
    <property type="entry name" value="Helicase_C-like"/>
</dbReference>
<gene>
    <name evidence="7" type="ORF">PECAL_6P06310</name>
</gene>
<reference evidence="7" key="1">
    <citation type="submission" date="2021-11" db="EMBL/GenBank/DDBJ databases">
        <authorList>
            <consortium name="Genoscope - CEA"/>
            <person name="William W."/>
        </authorList>
    </citation>
    <scope>NUCLEOTIDE SEQUENCE</scope>
</reference>
<evidence type="ECO:0000256" key="2">
    <source>
        <dbReference type="ARBA" id="ARBA00022801"/>
    </source>
</evidence>
<keyword evidence="2" id="KW-0378">Hydrolase</keyword>
<dbReference type="SMART" id="SM00487">
    <property type="entry name" value="DEXDc"/>
    <property type="match status" value="1"/>
</dbReference>